<sequence>MDHSPVSILAQGNKELVSSIKEKFEAISSLKSIYSVPKKFLEANEKVYVPRTVSIGPLHHGKEILNYMEDCKWHYLFTLLSRQPNLEASLHECVNALSYLENIARNFYAEEFNLRSNKFIEMMLVDGCFIIELFLKRALKGIRRSGDPIYATPGLFNNVRCDLILLENQLPLPILQRLFKIVVTPMKCDLTLSELAIHFFRNMLLGDKEIVNEKFNQEGYHLLDLIRQCYLPTFARLQLKKHVSLDNLQCATKLRKDGIKFACSTRSLLDIKFANGVLEIPPLTIHQYTEILFSNLIAFEQQQNGPQPFTSYAFLMKDMVCNESDVKLFRRLKILIIDNFMEKDVCDIFKRLCKEMEHVEDNFYFAGQIEHIIEYKRSLSWKKILNCNCLKTRTST</sequence>
<organism evidence="1 2">
    <name type="scientific">Abrus precatorius</name>
    <name type="common">Indian licorice</name>
    <name type="synonym">Glycine abrus</name>
    <dbReference type="NCBI Taxonomy" id="3816"/>
    <lineage>
        <taxon>Eukaryota</taxon>
        <taxon>Viridiplantae</taxon>
        <taxon>Streptophyta</taxon>
        <taxon>Embryophyta</taxon>
        <taxon>Tracheophyta</taxon>
        <taxon>Spermatophyta</taxon>
        <taxon>Magnoliopsida</taxon>
        <taxon>eudicotyledons</taxon>
        <taxon>Gunneridae</taxon>
        <taxon>Pentapetalae</taxon>
        <taxon>rosids</taxon>
        <taxon>fabids</taxon>
        <taxon>Fabales</taxon>
        <taxon>Fabaceae</taxon>
        <taxon>Papilionoideae</taxon>
        <taxon>50 kb inversion clade</taxon>
        <taxon>NPAAA clade</taxon>
        <taxon>indigoferoid/millettioid clade</taxon>
        <taxon>Abreae</taxon>
        <taxon>Abrus</taxon>
    </lineage>
</organism>
<dbReference type="Pfam" id="PF03140">
    <property type="entry name" value="DUF247"/>
    <property type="match status" value="1"/>
</dbReference>
<dbReference type="RefSeq" id="XP_027368706.1">
    <property type="nucleotide sequence ID" value="XM_027512905.1"/>
</dbReference>
<reference evidence="1" key="1">
    <citation type="journal article" date="2019" name="Toxins">
        <title>Detection of Abrin-Like and Prepropulchellin-Like Toxin Genes and Transcripts Using Whole Genome Sequencing and Full-Length Transcript Sequencing of Abrus precatorius.</title>
        <authorList>
            <person name="Hovde B.T."/>
            <person name="Daligault H.E."/>
            <person name="Hanschen E.R."/>
            <person name="Kunde Y.A."/>
            <person name="Johnson M.B."/>
            <person name="Starkenburg S.R."/>
            <person name="Johnson S.L."/>
        </authorList>
    </citation>
    <scope>NUCLEOTIDE SEQUENCE [LARGE SCALE GENOMIC DNA]</scope>
</reference>
<reference evidence="2" key="2">
    <citation type="submission" date="2025-08" db="UniProtKB">
        <authorList>
            <consortium name="RefSeq"/>
        </authorList>
    </citation>
    <scope>IDENTIFICATION</scope>
    <source>
        <tissue evidence="2">Young leaves</tissue>
    </source>
</reference>
<gene>
    <name evidence="2" type="primary">LOC113874691</name>
</gene>
<evidence type="ECO:0000313" key="2">
    <source>
        <dbReference type="RefSeq" id="XP_027368706.1"/>
    </source>
</evidence>
<dbReference type="Proteomes" id="UP000694853">
    <property type="component" value="Unplaced"/>
</dbReference>
<protein>
    <submittedName>
        <fullName evidence="2">UPF0481 protein At3g47200-like</fullName>
    </submittedName>
</protein>
<dbReference type="InterPro" id="IPR004158">
    <property type="entry name" value="DUF247_pln"/>
</dbReference>
<proteinExistence type="predicted"/>
<keyword evidence="1" id="KW-1185">Reference proteome</keyword>
<dbReference type="AlphaFoldDB" id="A0A8B8MIZ8"/>
<dbReference type="OrthoDB" id="1378449at2759"/>
<evidence type="ECO:0000313" key="1">
    <source>
        <dbReference type="Proteomes" id="UP000694853"/>
    </source>
</evidence>
<dbReference type="PANTHER" id="PTHR31170">
    <property type="entry name" value="BNAC04G53230D PROTEIN"/>
    <property type="match status" value="1"/>
</dbReference>
<dbReference type="GeneID" id="113874691"/>
<dbReference type="PANTHER" id="PTHR31170:SF25">
    <property type="entry name" value="BNAA09G04570D PROTEIN"/>
    <property type="match status" value="1"/>
</dbReference>
<name>A0A8B8MIZ8_ABRPR</name>
<dbReference type="KEGG" id="aprc:113874691"/>
<accession>A0A8B8MIZ8</accession>